<keyword evidence="2" id="KW-1185">Reference proteome</keyword>
<dbReference type="PATRIC" id="fig|595434.4.peg.3151"/>
<dbReference type="AlphaFoldDB" id="A0A0J1BDR8"/>
<gene>
    <name evidence="1" type="ORF">RISK_003302</name>
</gene>
<organism evidence="1 2">
    <name type="scientific">Rhodopirellula islandica</name>
    <dbReference type="NCBI Taxonomy" id="595434"/>
    <lineage>
        <taxon>Bacteria</taxon>
        <taxon>Pseudomonadati</taxon>
        <taxon>Planctomycetota</taxon>
        <taxon>Planctomycetia</taxon>
        <taxon>Pirellulales</taxon>
        <taxon>Pirellulaceae</taxon>
        <taxon>Rhodopirellula</taxon>
    </lineage>
</organism>
<evidence type="ECO:0000313" key="1">
    <source>
        <dbReference type="EMBL" id="KLU04680.1"/>
    </source>
</evidence>
<accession>A0A0J1BDR8</accession>
<dbReference type="STRING" id="595434.RISK_003302"/>
<dbReference type="EMBL" id="LECT01000026">
    <property type="protein sequence ID" value="KLU04680.1"/>
    <property type="molecule type" value="Genomic_DNA"/>
</dbReference>
<keyword evidence="1" id="KW-0472">Membrane</keyword>
<keyword evidence="1" id="KW-0812">Transmembrane</keyword>
<dbReference type="Proteomes" id="UP000036367">
    <property type="component" value="Unassembled WGS sequence"/>
</dbReference>
<protein>
    <submittedName>
        <fullName evidence="1">Signal peptide and transmembrane protein</fullName>
    </submittedName>
</protein>
<name>A0A0J1BDR8_RHOIS</name>
<proteinExistence type="predicted"/>
<dbReference type="InterPro" id="IPR011446">
    <property type="entry name" value="BBP7"/>
</dbReference>
<comment type="caution">
    <text evidence="1">The sequence shown here is derived from an EMBL/GenBank/DDBJ whole genome shotgun (WGS) entry which is preliminary data.</text>
</comment>
<reference evidence="1" key="1">
    <citation type="submission" date="2015-05" db="EMBL/GenBank/DDBJ databases">
        <title>Permanent draft genome of Rhodopirellula islandicus K833.</title>
        <authorList>
            <person name="Kizina J."/>
            <person name="Richter M."/>
            <person name="Glockner F.O."/>
            <person name="Harder J."/>
        </authorList>
    </citation>
    <scope>NUCLEOTIDE SEQUENCE [LARGE SCALE GENOMIC DNA]</scope>
    <source>
        <strain evidence="1">K833</strain>
    </source>
</reference>
<dbReference type="Pfam" id="PF07585">
    <property type="entry name" value="BBP7"/>
    <property type="match status" value="1"/>
</dbReference>
<evidence type="ECO:0000313" key="2">
    <source>
        <dbReference type="Proteomes" id="UP000036367"/>
    </source>
</evidence>
<sequence>MVLNGPLILVETVNQMNPVFPDYTRVPMETNKTTKWKLLALAAMLSAGSASAADQGNSDMTQYYTGAAPVSAEEGDIVYDDVDYSADNMAASFYGNEGQSLQPVAFVGDQQLGSGVPTPSPMMDDSYIVSNGGGCSTGDCGNSYEMASSCGSACGGNCGECRQRPVRKMLKKHDVWMTAEALLWFTQARSTTPLITQSAAGTDPELDVAGTTTLFGGDESIGGDLSAGFRLDFGRNLNDDFGIGGRFWWLSESSEDASSGGTVNGNAFSYGRPFYDTNINSDNSILIASTGVAGNDDFEGSFSAESSLDIYAAEAYARMKMLSGSGFRTDLIGGFSHFGIDDTLTVNSTSIQTTDAIAGNIGDTTVLYDNIETENRFYGGQIGFETMVNRGKWSFKALTKVHLGNMEQIYRGSGLRTFTDAGFVTTTSTDGGVLALGDTYNTTALDEDKFTFAPEANVKLGYKFRPNVSMSVGYSFIYWDDVLLSGDNINNVYNGDGITFPPGAALAQPVSERKDSSLYTHGIDLGCVIDF</sequence>